<dbReference type="Pfam" id="PF18967">
    <property type="entry name" value="PycTM"/>
    <property type="match status" value="1"/>
</dbReference>
<dbReference type="InterPro" id="IPR043760">
    <property type="entry name" value="PycTM_dom"/>
</dbReference>
<comment type="caution">
    <text evidence="10">The sequence shown here is derived from an EMBL/GenBank/DDBJ whole genome shotgun (WGS) entry which is preliminary data.</text>
</comment>
<keyword evidence="2" id="KW-1003">Cell membrane</keyword>
<accession>A0ABQ1UAU1</accession>
<name>A0ABQ1UAU1_9FLAO</name>
<dbReference type="SMART" id="SM00471">
    <property type="entry name" value="HDc"/>
    <property type="match status" value="1"/>
</dbReference>
<comment type="subcellular location">
    <subcellularLocation>
        <location evidence="1">Cell membrane</location>
    </subcellularLocation>
</comment>
<dbReference type="InterPro" id="IPR003607">
    <property type="entry name" value="HD/PDEase_dom"/>
</dbReference>
<dbReference type="Gene3D" id="1.10.3210.10">
    <property type="entry name" value="Hypothetical protein af1432"/>
    <property type="match status" value="1"/>
</dbReference>
<organism evidence="10 11">
    <name type="scientific">Flavobacterium limi</name>
    <dbReference type="NCBI Taxonomy" id="2045105"/>
    <lineage>
        <taxon>Bacteria</taxon>
        <taxon>Pseudomonadati</taxon>
        <taxon>Bacteroidota</taxon>
        <taxon>Flavobacteriia</taxon>
        <taxon>Flavobacteriales</taxon>
        <taxon>Flavobacteriaceae</taxon>
        <taxon>Flavobacterium</taxon>
    </lineage>
</organism>
<evidence type="ECO:0000256" key="2">
    <source>
        <dbReference type="ARBA" id="ARBA00022475"/>
    </source>
</evidence>
<dbReference type="Proteomes" id="UP000655016">
    <property type="component" value="Unassembled WGS sequence"/>
</dbReference>
<keyword evidence="6" id="KW-0051">Antiviral defense</keyword>
<dbReference type="Pfam" id="PF01966">
    <property type="entry name" value="HD"/>
    <property type="match status" value="1"/>
</dbReference>
<evidence type="ECO:0000256" key="6">
    <source>
        <dbReference type="ARBA" id="ARBA00023118"/>
    </source>
</evidence>
<keyword evidence="4" id="KW-0547">Nucleotide-binding</keyword>
<evidence type="ECO:0000256" key="1">
    <source>
        <dbReference type="ARBA" id="ARBA00004236"/>
    </source>
</evidence>
<proteinExistence type="predicted"/>
<evidence type="ECO:0000313" key="11">
    <source>
        <dbReference type="Proteomes" id="UP000655016"/>
    </source>
</evidence>
<dbReference type="EMBL" id="BMKP01000004">
    <property type="protein sequence ID" value="GGF12046.1"/>
    <property type="molecule type" value="Genomic_DNA"/>
</dbReference>
<feature type="transmembrane region" description="Helical" evidence="8">
    <location>
        <begin position="369"/>
        <end position="389"/>
    </location>
</feature>
<keyword evidence="7 8" id="KW-0472">Membrane</keyword>
<dbReference type="SUPFAM" id="SSF109604">
    <property type="entry name" value="HD-domain/PDEase-like"/>
    <property type="match status" value="1"/>
</dbReference>
<keyword evidence="3 8" id="KW-0812">Transmembrane</keyword>
<evidence type="ECO:0000313" key="10">
    <source>
        <dbReference type="EMBL" id="GGF12046.1"/>
    </source>
</evidence>
<keyword evidence="5 8" id="KW-1133">Transmembrane helix</keyword>
<protein>
    <recommendedName>
        <fullName evidence="9">HD/PDEase domain-containing protein</fullName>
    </recommendedName>
</protein>
<evidence type="ECO:0000256" key="7">
    <source>
        <dbReference type="ARBA" id="ARBA00023136"/>
    </source>
</evidence>
<evidence type="ECO:0000259" key="9">
    <source>
        <dbReference type="SMART" id="SM00471"/>
    </source>
</evidence>
<evidence type="ECO:0000256" key="5">
    <source>
        <dbReference type="ARBA" id="ARBA00022989"/>
    </source>
</evidence>
<dbReference type="CDD" id="cd00077">
    <property type="entry name" value="HDc"/>
    <property type="match status" value="1"/>
</dbReference>
<dbReference type="RefSeq" id="WP_163394346.1">
    <property type="nucleotide sequence ID" value="NZ_BMKP01000004.1"/>
</dbReference>
<feature type="domain" description="HD/PDEase" evidence="9">
    <location>
        <begin position="23"/>
        <end position="137"/>
    </location>
</feature>
<gene>
    <name evidence="10" type="ORF">GCM10011518_21580</name>
</gene>
<feature type="transmembrane region" description="Helical" evidence="8">
    <location>
        <begin position="275"/>
        <end position="294"/>
    </location>
</feature>
<evidence type="ECO:0000256" key="8">
    <source>
        <dbReference type="SAM" id="Phobius"/>
    </source>
</evidence>
<sequence>MNLVEQSEDFVTNLLKDKLSALYSYHNFSHTQSVVNATLELCEKENIGSNERELLLIAAWFHDTGYISGYENHETESIKIAAEFLKERKQSDEFIKKVGDLISATAKEYIPKSHLEKIIKDADFIHIISPEYTSTCELLRLELKNTGIVDFSNLEWATENFNFLMTKHRFYTDYAQKKWQPLKEKNLVKIQKKINKQETKVALAVEEETKKKEKSEKTDRGVDTLFRVTLGNHTRLSGIADSKANILLSVNAIIISIALSSIIPKLDSPKNAHLVIPTFIMLMSSVITIIFAILSTRPKVTSGFFTREDVEAKKVNLMFFGNFYKMPLQEYDWAMNEMLKDRDYLYSTMIKDLYYLGLVLQRKYNLLRIAYNFFMIGIIITVIAFVIAFKSI</sequence>
<feature type="transmembrane region" description="Helical" evidence="8">
    <location>
        <begin position="244"/>
        <end position="263"/>
    </location>
</feature>
<dbReference type="InterPro" id="IPR006674">
    <property type="entry name" value="HD_domain"/>
</dbReference>
<evidence type="ECO:0000256" key="4">
    <source>
        <dbReference type="ARBA" id="ARBA00022741"/>
    </source>
</evidence>
<evidence type="ECO:0000256" key="3">
    <source>
        <dbReference type="ARBA" id="ARBA00022692"/>
    </source>
</evidence>
<keyword evidence="11" id="KW-1185">Reference proteome</keyword>
<reference evidence="11" key="1">
    <citation type="journal article" date="2019" name="Int. J. Syst. Evol. Microbiol.">
        <title>The Global Catalogue of Microorganisms (GCM) 10K type strain sequencing project: providing services to taxonomists for standard genome sequencing and annotation.</title>
        <authorList>
            <consortium name="The Broad Institute Genomics Platform"/>
            <consortium name="The Broad Institute Genome Sequencing Center for Infectious Disease"/>
            <person name="Wu L."/>
            <person name="Ma J."/>
        </authorList>
    </citation>
    <scope>NUCLEOTIDE SEQUENCE [LARGE SCALE GENOMIC DNA]</scope>
    <source>
        <strain evidence="11">CGMCC 1.16060</strain>
    </source>
</reference>